<feature type="domain" description="PITH" evidence="2">
    <location>
        <begin position="1"/>
        <end position="167"/>
    </location>
</feature>
<name>A0A2J8A1F9_9CHLO</name>
<proteinExistence type="inferred from homology"/>
<dbReference type="EMBL" id="PGGS01000243">
    <property type="protein sequence ID" value="PNH06335.1"/>
    <property type="molecule type" value="Genomic_DNA"/>
</dbReference>
<dbReference type="SUPFAM" id="SSF49785">
    <property type="entry name" value="Galactose-binding domain-like"/>
    <property type="match status" value="1"/>
</dbReference>
<dbReference type="InterPro" id="IPR010400">
    <property type="entry name" value="PITH_dom"/>
</dbReference>
<dbReference type="Proteomes" id="UP000236333">
    <property type="component" value="Unassembled WGS sequence"/>
</dbReference>
<dbReference type="InterPro" id="IPR008979">
    <property type="entry name" value="Galactose-bd-like_sf"/>
</dbReference>
<gene>
    <name evidence="3" type="ORF">TSOC_007289</name>
</gene>
<evidence type="ECO:0000256" key="1">
    <source>
        <dbReference type="ARBA" id="ARBA00025788"/>
    </source>
</evidence>
<feature type="non-terminal residue" evidence="3">
    <location>
        <position position="1"/>
    </location>
</feature>
<organism evidence="3 4">
    <name type="scientific">Tetrabaena socialis</name>
    <dbReference type="NCBI Taxonomy" id="47790"/>
    <lineage>
        <taxon>Eukaryota</taxon>
        <taxon>Viridiplantae</taxon>
        <taxon>Chlorophyta</taxon>
        <taxon>core chlorophytes</taxon>
        <taxon>Chlorophyceae</taxon>
        <taxon>CS clade</taxon>
        <taxon>Chlamydomonadales</taxon>
        <taxon>Tetrabaenaceae</taxon>
        <taxon>Tetrabaena</taxon>
    </lineage>
</organism>
<keyword evidence="4" id="KW-1185">Reference proteome</keyword>
<dbReference type="AlphaFoldDB" id="A0A2J8A1F9"/>
<dbReference type="PANTHER" id="PTHR12175:SF1">
    <property type="entry name" value="PITH DOMAIN-CONTAINING PROTEIN 1"/>
    <property type="match status" value="1"/>
</dbReference>
<dbReference type="PANTHER" id="PTHR12175">
    <property type="entry name" value="AD039 HT014 THIOREDOXIN FAMILY TRP26"/>
    <property type="match status" value="1"/>
</dbReference>
<dbReference type="InterPro" id="IPR045099">
    <property type="entry name" value="PITH1-like"/>
</dbReference>
<dbReference type="GO" id="GO:0005737">
    <property type="term" value="C:cytoplasm"/>
    <property type="evidence" value="ECO:0007669"/>
    <property type="project" value="UniProtKB-ARBA"/>
</dbReference>
<dbReference type="OrthoDB" id="2635at2759"/>
<accession>A0A2J8A1F9</accession>
<dbReference type="PROSITE" id="PS51532">
    <property type="entry name" value="PITH"/>
    <property type="match status" value="1"/>
</dbReference>
<evidence type="ECO:0000313" key="3">
    <source>
        <dbReference type="EMBL" id="PNH06335.1"/>
    </source>
</evidence>
<comment type="similarity">
    <text evidence="1">Belongs to the PITHD1 family.</text>
</comment>
<reference evidence="3 4" key="1">
    <citation type="journal article" date="2017" name="Mol. Biol. Evol.">
        <title>The 4-celled Tetrabaena socialis nuclear genome reveals the essential components for genetic control of cell number at the origin of multicellularity in the volvocine lineage.</title>
        <authorList>
            <person name="Featherston J."/>
            <person name="Arakaki Y."/>
            <person name="Hanschen E.R."/>
            <person name="Ferris P.J."/>
            <person name="Michod R.E."/>
            <person name="Olson B.J.S.C."/>
            <person name="Nozaki H."/>
            <person name="Durand P.M."/>
        </authorList>
    </citation>
    <scope>NUCLEOTIDE SEQUENCE [LARGE SCALE GENOMIC DNA]</scope>
    <source>
        <strain evidence="3 4">NIES-571</strain>
    </source>
</reference>
<evidence type="ECO:0000313" key="4">
    <source>
        <dbReference type="Proteomes" id="UP000236333"/>
    </source>
</evidence>
<dbReference type="Gene3D" id="2.60.120.470">
    <property type="entry name" value="PITH domain"/>
    <property type="match status" value="1"/>
</dbReference>
<sequence>VRCLNEAVVGSCRNVLRPWHTRLQEVAVPLRSNSDEEEEAELLLHIPFDGAVKLKALSVICRGPPGTAPSRMRAFTNREGLDFAAAAAQPPVQEWELVPDGDVRGVIEYPTQVSRFTGVHCLDLWLTGAAAAAARRRQAVEAVYEVRPVPGDAGKIPGIGQGANWSA</sequence>
<dbReference type="InterPro" id="IPR037047">
    <property type="entry name" value="PITH_dom_sf"/>
</dbReference>
<comment type="caution">
    <text evidence="3">The sequence shown here is derived from an EMBL/GenBank/DDBJ whole genome shotgun (WGS) entry which is preliminary data.</text>
</comment>
<protein>
    <recommendedName>
        <fullName evidence="2">PITH domain-containing protein</fullName>
    </recommendedName>
</protein>
<evidence type="ECO:0000259" key="2">
    <source>
        <dbReference type="PROSITE" id="PS51532"/>
    </source>
</evidence>
<dbReference type="Pfam" id="PF06201">
    <property type="entry name" value="PITH"/>
    <property type="match status" value="1"/>
</dbReference>